<reference evidence="1 2" key="1">
    <citation type="submission" date="2018-12" db="EMBL/GenBank/DDBJ databases">
        <title>Draft genome sequence of Embleya hyalina NBRC 13850T.</title>
        <authorList>
            <person name="Komaki H."/>
            <person name="Hosoyama A."/>
            <person name="Kimura A."/>
            <person name="Ichikawa N."/>
            <person name="Tamura T."/>
        </authorList>
    </citation>
    <scope>NUCLEOTIDE SEQUENCE [LARGE SCALE GENOMIC DNA]</scope>
    <source>
        <strain evidence="1 2">NBRC 13850</strain>
    </source>
</reference>
<evidence type="ECO:0000313" key="2">
    <source>
        <dbReference type="Proteomes" id="UP000286931"/>
    </source>
</evidence>
<evidence type="ECO:0000313" key="1">
    <source>
        <dbReference type="EMBL" id="GCD99632.1"/>
    </source>
</evidence>
<accession>A0A401YYD4</accession>
<protein>
    <submittedName>
        <fullName evidence="1">Uncharacterized protein</fullName>
    </submittedName>
</protein>
<keyword evidence="2" id="KW-1185">Reference proteome</keyword>
<comment type="caution">
    <text evidence="1">The sequence shown here is derived from an EMBL/GenBank/DDBJ whole genome shotgun (WGS) entry which is preliminary data.</text>
</comment>
<dbReference type="EMBL" id="BIFH01000034">
    <property type="protein sequence ID" value="GCD99632.1"/>
    <property type="molecule type" value="Genomic_DNA"/>
</dbReference>
<dbReference type="AlphaFoldDB" id="A0A401YYD4"/>
<organism evidence="1 2">
    <name type="scientific">Embleya hyalina</name>
    <dbReference type="NCBI Taxonomy" id="516124"/>
    <lineage>
        <taxon>Bacteria</taxon>
        <taxon>Bacillati</taxon>
        <taxon>Actinomycetota</taxon>
        <taxon>Actinomycetes</taxon>
        <taxon>Kitasatosporales</taxon>
        <taxon>Streptomycetaceae</taxon>
        <taxon>Embleya</taxon>
    </lineage>
</organism>
<dbReference type="Proteomes" id="UP000286931">
    <property type="component" value="Unassembled WGS sequence"/>
</dbReference>
<gene>
    <name evidence="1" type="ORF">EHYA_07354</name>
</gene>
<proteinExistence type="predicted"/>
<name>A0A401YYD4_9ACTN</name>
<sequence length="349" mass="39040">MHRSNVGPVDGRKRDVSVVFSARQSEARRTSWYFLPLERRAFALRKREMYSFMFMRRPGGKLALFLSVLTTGCILGSCSADSARTSAPITRIAPPVVDSLPNYSDDVVPALPLDPYFLSPDDSDKLLKALDILVRDCVRRAGLAPPREHPSKNFYPSRNNRRYGIMDSREADANGYRLVFPEARPDEVLTEEQIKALSGTKNGKPGPGGAPAEGCNASAARQVTGTSGYPSDFPVVQQINHESFRISKEDGRVTKVIELWSECMKGKGFSYKTPFDTEFRQDQPPSPLEIETAKADVGCKRQVNFVNTWSGIESAYQKVLIDRNKKALDNVLLKRNEQLQKAHLILESR</sequence>